<feature type="transmembrane region" description="Helical" evidence="1">
    <location>
        <begin position="154"/>
        <end position="177"/>
    </location>
</feature>
<dbReference type="InterPro" id="IPR010387">
    <property type="entry name" value="QueT"/>
</dbReference>
<accession>A0A398CXK6</accession>
<dbReference type="PANTHER" id="PTHR40044">
    <property type="entry name" value="INTEGRAL MEMBRANE PROTEIN-RELATED"/>
    <property type="match status" value="1"/>
</dbReference>
<dbReference type="EMBL" id="QXIS01000001">
    <property type="protein sequence ID" value="RIE06970.1"/>
    <property type="molecule type" value="Genomic_DNA"/>
</dbReference>
<reference evidence="2 3" key="1">
    <citation type="submission" date="2018-09" db="EMBL/GenBank/DDBJ databases">
        <title>Discovery and Ecogenomic Context for Candidatus Cryosericales, a Global Caldiserica Order Active in Thawing Permafrost.</title>
        <authorList>
            <person name="Martinez M.A."/>
            <person name="Woodcroft B.J."/>
            <person name="Ignacio Espinoza J.C."/>
            <person name="Zayed A."/>
            <person name="Singleton C.M."/>
            <person name="Boyd J."/>
            <person name="Li Y.-F."/>
            <person name="Purvine S."/>
            <person name="Maughan H."/>
            <person name="Hodgkins S.B."/>
            <person name="Anderson D."/>
            <person name="Sederholm M."/>
            <person name="Temperton B."/>
            <person name="Saleska S.R."/>
            <person name="Tyson G.W."/>
            <person name="Rich V.I."/>
        </authorList>
    </citation>
    <scope>NUCLEOTIDE SEQUENCE [LARGE SCALE GENOMIC DNA]</scope>
    <source>
        <strain evidence="2 3">SMC7</strain>
    </source>
</reference>
<comment type="caution">
    <text evidence="2">The sequence shown here is derived from an EMBL/GenBank/DDBJ whole genome shotgun (WGS) entry which is preliminary data.</text>
</comment>
<dbReference type="RefSeq" id="WP_119088401.1">
    <property type="nucleotide sequence ID" value="NZ_QXIS01000001.1"/>
</dbReference>
<organism evidence="2 3">
    <name type="scientific">Candidatus Cryosericum terrychapinii</name>
    <dbReference type="NCBI Taxonomy" id="2290919"/>
    <lineage>
        <taxon>Bacteria</taxon>
        <taxon>Pseudomonadati</taxon>
        <taxon>Caldisericota/Cryosericota group</taxon>
        <taxon>Candidatus Cryosericota</taxon>
        <taxon>Candidatus Cryosericia</taxon>
        <taxon>Candidatus Cryosericales</taxon>
        <taxon>Candidatus Cryosericaceae</taxon>
        <taxon>Candidatus Cryosericum</taxon>
    </lineage>
</organism>
<keyword evidence="1" id="KW-0812">Transmembrane</keyword>
<dbReference type="Pfam" id="PF06177">
    <property type="entry name" value="QueT"/>
    <property type="match status" value="1"/>
</dbReference>
<feature type="transmembrane region" description="Helical" evidence="1">
    <location>
        <begin position="54"/>
        <end position="87"/>
    </location>
</feature>
<dbReference type="AlphaFoldDB" id="A0A398CXK6"/>
<evidence type="ECO:0000313" key="3">
    <source>
        <dbReference type="Proteomes" id="UP000266328"/>
    </source>
</evidence>
<proteinExistence type="predicted"/>
<dbReference type="OrthoDB" id="9786793at2"/>
<feature type="transmembrane region" description="Helical" evidence="1">
    <location>
        <begin position="99"/>
        <end position="118"/>
    </location>
</feature>
<gene>
    <name evidence="2" type="ORF">SMC7_00350</name>
</gene>
<sequence>MNRHSTVQITRAALIAAMYIVFTMVPPFNAISYGVVQFRLGEALVLLPFLLDEAVVGVVVGCLVANLFSPFGLIDVVIGTGVTALAALLTRRLRRTGKLWLAAIPPIVLNALIVSAYVSTLTLPGAENLRLAHSLTAGLRFILAHFSWGVYTPVALSILAGEAAVVILLGLPMLVLVRHNIRPIKEVR</sequence>
<dbReference type="PIRSF" id="PIRSF031501">
    <property type="entry name" value="QueT"/>
    <property type="match status" value="1"/>
</dbReference>
<dbReference type="Proteomes" id="UP000266328">
    <property type="component" value="Unassembled WGS sequence"/>
</dbReference>
<name>A0A398CXK6_9BACT</name>
<dbReference type="PANTHER" id="PTHR40044:SF1">
    <property type="entry name" value="INTEGRAL MEMBRANE PROTEIN"/>
    <property type="match status" value="1"/>
</dbReference>
<keyword evidence="3" id="KW-1185">Reference proteome</keyword>
<evidence type="ECO:0000313" key="2">
    <source>
        <dbReference type="EMBL" id="RIE06970.1"/>
    </source>
</evidence>
<keyword evidence="1" id="KW-1133">Transmembrane helix</keyword>
<evidence type="ECO:0000256" key="1">
    <source>
        <dbReference type="SAM" id="Phobius"/>
    </source>
</evidence>
<keyword evidence="1" id="KW-0472">Membrane</keyword>
<feature type="transmembrane region" description="Helical" evidence="1">
    <location>
        <begin position="12"/>
        <end position="34"/>
    </location>
</feature>
<protein>
    <submittedName>
        <fullName evidence="2">QueT transporter family protein</fullName>
    </submittedName>
</protein>